<dbReference type="Gene3D" id="2.60.40.1180">
    <property type="entry name" value="Golgi alpha-mannosidase II"/>
    <property type="match status" value="1"/>
</dbReference>
<proteinExistence type="inferred from homology"/>
<dbReference type="Gene3D" id="3.90.400.10">
    <property type="entry name" value="Oligo-1,6-glucosidase, Domain 2"/>
    <property type="match status" value="1"/>
</dbReference>
<dbReference type="GO" id="GO:0004556">
    <property type="term" value="F:alpha-amylase activity"/>
    <property type="evidence" value="ECO:0007669"/>
    <property type="project" value="TreeGrafter"/>
</dbReference>
<name>A0A7X1E5B0_9BACT</name>
<dbReference type="Gene3D" id="3.20.20.80">
    <property type="entry name" value="Glycosidases"/>
    <property type="match status" value="1"/>
</dbReference>
<dbReference type="FunFam" id="3.90.400.10:FF:000002">
    <property type="entry name" value="Sucrose isomerase"/>
    <property type="match status" value="1"/>
</dbReference>
<evidence type="ECO:0000313" key="6">
    <source>
        <dbReference type="Proteomes" id="UP000525652"/>
    </source>
</evidence>
<dbReference type="InterPro" id="IPR006047">
    <property type="entry name" value="GH13_cat_dom"/>
</dbReference>
<dbReference type="FunFam" id="3.20.20.80:FF:000064">
    <property type="entry name" value="Oligo-1,6-glucosidase"/>
    <property type="match status" value="2"/>
</dbReference>
<sequence length="568" mass="64922">MNTSDLKVDSAPDGKWWKDVVVYQIYPRSFMDSNGDGIGDLPGITSRLDYLRDLGVDVLWLSPVYDSPNVDNGYDIADYRAIMKEFGTMEDFDAMLDSIHSRGMRLIMDLVVNHTSDQHRWFQEARSSRDNPFRDYYIWRDPAPDGAPPNNWKAEFEGPAWTLDEKTGQYYLHLFAPQQPDLNWENAALRREVFDMMRWWFEKGIDGFRMDVINRIAKAPGLPNAPLPEDSVPGTLVRPGALAIGHENVHPFLQEMRREVLDHFDVLTVGECHRVDHETGPLYVNRDRRELDSIFQFDIMWYFQNGYIGEGFRRIEAWYENCGECGWTTITFNNHDSRRQVSALGDDGAWRKESATCIAALLLCAPGTPYMLQGEEIGMTDVRFSSIDDYNDISTVNRYKELRASGLPPSDALREVQTTSRDNGRTPMQWDSVPGGGFATGVPWLKLNPNHTTINVKEALSDPGSVLNWYRKLLALRRQIPALRRGHFRLLETGVENVYAFRRKLEDTSVAVLFNWKGTETILPSEAFRILSSESFVSNVVGGDTGKLLPWEVRIYLEKGTDRGCFSS</sequence>
<evidence type="ECO:0000313" key="5">
    <source>
        <dbReference type="EMBL" id="MBC2602944.1"/>
    </source>
</evidence>
<keyword evidence="6" id="KW-1185">Reference proteome</keyword>
<protein>
    <submittedName>
        <fullName evidence="5">Alpha-glucosidase</fullName>
    </submittedName>
</protein>
<dbReference type="InterPro" id="IPR017853">
    <property type="entry name" value="GH"/>
</dbReference>
<keyword evidence="2" id="KW-0378">Hydrolase</keyword>
<keyword evidence="3" id="KW-0326">Glycosidase</keyword>
<dbReference type="GO" id="GO:0009313">
    <property type="term" value="P:oligosaccharide catabolic process"/>
    <property type="evidence" value="ECO:0007669"/>
    <property type="project" value="TreeGrafter"/>
</dbReference>
<reference evidence="5 6" key="1">
    <citation type="submission" date="2020-07" db="EMBL/GenBank/DDBJ databases">
        <authorList>
            <person name="Feng X."/>
        </authorList>
    </citation>
    <scope>NUCLEOTIDE SEQUENCE [LARGE SCALE GENOMIC DNA]</scope>
    <source>
        <strain evidence="5 6">JCM14086</strain>
    </source>
</reference>
<dbReference type="InterPro" id="IPR013780">
    <property type="entry name" value="Glyco_hydro_b"/>
</dbReference>
<evidence type="ECO:0000259" key="4">
    <source>
        <dbReference type="SMART" id="SM00642"/>
    </source>
</evidence>
<evidence type="ECO:0000256" key="2">
    <source>
        <dbReference type="ARBA" id="ARBA00022801"/>
    </source>
</evidence>
<dbReference type="EMBL" id="JACHVA010000107">
    <property type="protein sequence ID" value="MBC2602944.1"/>
    <property type="molecule type" value="Genomic_DNA"/>
</dbReference>
<dbReference type="Pfam" id="PF00128">
    <property type="entry name" value="Alpha-amylase"/>
    <property type="match status" value="1"/>
</dbReference>
<dbReference type="CDD" id="cd11333">
    <property type="entry name" value="AmyAc_SI_OligoGlu_DGase"/>
    <property type="match status" value="1"/>
</dbReference>
<evidence type="ECO:0000256" key="1">
    <source>
        <dbReference type="ARBA" id="ARBA00008061"/>
    </source>
</evidence>
<feature type="domain" description="Glycosyl hydrolase family 13 catalytic" evidence="4">
    <location>
        <begin position="24"/>
        <end position="425"/>
    </location>
</feature>
<accession>A0A7X1E5B0</accession>
<dbReference type="SMART" id="SM00642">
    <property type="entry name" value="Aamy"/>
    <property type="match status" value="1"/>
</dbReference>
<dbReference type="SUPFAM" id="SSF51011">
    <property type="entry name" value="Glycosyl hydrolase domain"/>
    <property type="match status" value="1"/>
</dbReference>
<dbReference type="Proteomes" id="UP000525652">
    <property type="component" value="Unassembled WGS sequence"/>
</dbReference>
<evidence type="ECO:0000256" key="3">
    <source>
        <dbReference type="ARBA" id="ARBA00023295"/>
    </source>
</evidence>
<organism evidence="5 6">
    <name type="scientific">Puniceicoccus vermicola</name>
    <dbReference type="NCBI Taxonomy" id="388746"/>
    <lineage>
        <taxon>Bacteria</taxon>
        <taxon>Pseudomonadati</taxon>
        <taxon>Verrucomicrobiota</taxon>
        <taxon>Opitutia</taxon>
        <taxon>Puniceicoccales</taxon>
        <taxon>Puniceicoccaceae</taxon>
        <taxon>Puniceicoccus</taxon>
    </lineage>
</organism>
<dbReference type="SUPFAM" id="SSF51445">
    <property type="entry name" value="(Trans)glycosidases"/>
    <property type="match status" value="1"/>
</dbReference>
<comment type="caution">
    <text evidence="5">The sequence shown here is derived from an EMBL/GenBank/DDBJ whole genome shotgun (WGS) entry which is preliminary data.</text>
</comment>
<gene>
    <name evidence="5" type="ORF">H5P30_14265</name>
</gene>
<dbReference type="PANTHER" id="PTHR10357">
    <property type="entry name" value="ALPHA-AMYLASE FAMILY MEMBER"/>
    <property type="match status" value="1"/>
</dbReference>
<comment type="similarity">
    <text evidence="1">Belongs to the glycosyl hydrolase 13 family.</text>
</comment>
<dbReference type="PANTHER" id="PTHR10357:SF179">
    <property type="entry name" value="NEUTRAL AND BASIC AMINO ACID TRANSPORT PROTEIN RBAT"/>
    <property type="match status" value="1"/>
</dbReference>
<dbReference type="AlphaFoldDB" id="A0A7X1E5B0"/>
<dbReference type="RefSeq" id="WP_185693606.1">
    <property type="nucleotide sequence ID" value="NZ_JACHVA010000107.1"/>
</dbReference>
<dbReference type="InterPro" id="IPR045857">
    <property type="entry name" value="O16G_dom_2"/>
</dbReference>